<dbReference type="Gene3D" id="3.90.320.10">
    <property type="match status" value="1"/>
</dbReference>
<feature type="domain" description="UvrD-like helicase C-terminal" evidence="10">
    <location>
        <begin position="273"/>
        <end position="548"/>
    </location>
</feature>
<keyword evidence="7" id="KW-0067">ATP-binding</keyword>
<keyword evidence="2" id="KW-0547">Nucleotide-binding</keyword>
<dbReference type="InterPro" id="IPR011604">
    <property type="entry name" value="PDDEXK-like_dom_sf"/>
</dbReference>
<keyword evidence="3" id="KW-0227">DNA damage</keyword>
<dbReference type="GO" id="GO:0004386">
    <property type="term" value="F:helicase activity"/>
    <property type="evidence" value="ECO:0007669"/>
    <property type="project" value="UniProtKB-KW"/>
</dbReference>
<dbReference type="EMBL" id="FNWV01000001">
    <property type="protein sequence ID" value="SEH37276.1"/>
    <property type="molecule type" value="Genomic_DNA"/>
</dbReference>
<evidence type="ECO:0000256" key="3">
    <source>
        <dbReference type="ARBA" id="ARBA00022763"/>
    </source>
</evidence>
<dbReference type="PANTHER" id="PTHR30591:SF1">
    <property type="entry name" value="RECBCD ENZYME SUBUNIT RECC"/>
    <property type="match status" value="1"/>
</dbReference>
<accession>A0A1H6HP76</accession>
<dbReference type="Gene3D" id="3.40.50.300">
    <property type="entry name" value="P-loop containing nucleotide triphosphate hydrolases"/>
    <property type="match status" value="3"/>
</dbReference>
<dbReference type="SUPFAM" id="SSF52540">
    <property type="entry name" value="P-loop containing nucleoside triphosphate hydrolases"/>
    <property type="match status" value="2"/>
</dbReference>
<evidence type="ECO:0000256" key="5">
    <source>
        <dbReference type="ARBA" id="ARBA00022806"/>
    </source>
</evidence>
<dbReference type="GO" id="GO:0005524">
    <property type="term" value="F:ATP binding"/>
    <property type="evidence" value="ECO:0007669"/>
    <property type="project" value="UniProtKB-KW"/>
</dbReference>
<dbReference type="InterPro" id="IPR014017">
    <property type="entry name" value="DNA_helicase_UvrD-like_C"/>
</dbReference>
<keyword evidence="8" id="KW-0238">DNA-binding</keyword>
<protein>
    <submittedName>
        <fullName evidence="11">ATP-dependent helicase/nuclease subunit B</fullName>
    </submittedName>
</protein>
<keyword evidence="6" id="KW-0269">Exonuclease</keyword>
<dbReference type="InterPro" id="IPR038726">
    <property type="entry name" value="PDDEXK_AddAB-type"/>
</dbReference>
<evidence type="ECO:0000313" key="11">
    <source>
        <dbReference type="EMBL" id="SEH37276.1"/>
    </source>
</evidence>
<evidence type="ECO:0000259" key="10">
    <source>
        <dbReference type="PROSITE" id="PS51217"/>
    </source>
</evidence>
<evidence type="ECO:0000256" key="4">
    <source>
        <dbReference type="ARBA" id="ARBA00022801"/>
    </source>
</evidence>
<organism evidence="11">
    <name type="scientific">Ruminococcus flavefaciens</name>
    <dbReference type="NCBI Taxonomy" id="1265"/>
    <lineage>
        <taxon>Bacteria</taxon>
        <taxon>Bacillati</taxon>
        <taxon>Bacillota</taxon>
        <taxon>Clostridia</taxon>
        <taxon>Eubacteriales</taxon>
        <taxon>Oscillospiraceae</taxon>
        <taxon>Ruminococcus</taxon>
    </lineage>
</organism>
<evidence type="ECO:0000256" key="1">
    <source>
        <dbReference type="ARBA" id="ARBA00022722"/>
    </source>
</evidence>
<dbReference type="PANTHER" id="PTHR30591">
    <property type="entry name" value="RECBCD ENZYME SUBUNIT RECC"/>
    <property type="match status" value="1"/>
</dbReference>
<evidence type="ECO:0000256" key="9">
    <source>
        <dbReference type="ARBA" id="ARBA00023204"/>
    </source>
</evidence>
<dbReference type="InterPro" id="IPR049035">
    <property type="entry name" value="ADDB_N"/>
</dbReference>
<gene>
    <name evidence="11" type="ORF">SAMN02910265_00098</name>
</gene>
<dbReference type="Proteomes" id="UP000183190">
    <property type="component" value="Unassembled WGS sequence"/>
</dbReference>
<evidence type="ECO:0000256" key="2">
    <source>
        <dbReference type="ARBA" id="ARBA00022741"/>
    </source>
</evidence>
<keyword evidence="1" id="KW-0540">Nuclease</keyword>
<dbReference type="Pfam" id="PF21445">
    <property type="entry name" value="ADDB_N"/>
    <property type="match status" value="1"/>
</dbReference>
<dbReference type="AlphaFoldDB" id="A0A1H6HP76"/>
<evidence type="ECO:0000256" key="8">
    <source>
        <dbReference type="ARBA" id="ARBA00023125"/>
    </source>
</evidence>
<evidence type="ECO:0000256" key="7">
    <source>
        <dbReference type="ARBA" id="ARBA00022840"/>
    </source>
</evidence>
<sequence length="1111" mass="126289">MVEFIIGPSGSGKTTKMFGRIEEKCSAADKLCILVPEQYSQDFDKKLYFYLGAENFNELFSLSFTGLARQLFQIYGDPDRKGEFADEMAKMILVYQAVSSALSRPESLSSFRRQSMQSGFAEEITTLIRDMKRAGVTPEELVQRSQLLDRRLMDKTNDVAAIYLEYQRLMEEYGFKDELDNIREAANVANLNRYFCGKTVFLDEFESFTADQYEMLRVMISSSENVIITLRTDDVNAGEYTLFETVNDTYRKLSGICRELGKECMITQCNEYHRFKTPDLEFVSSRGLRNLKNEPDKAPKAENVHIFEARDMYSEAEYVCAAVKHLLYEDHSLRYRDIAIISNDIASYSDVLKAAFKRYDIPYFLSLEKAVDHTAVMVFFLTLLDILVSRKFRSEQIFRLLKSGLLDVSLTETSLLENYCYKWDVDGDMWTEPFTALDNELELLEGIRVRVIEPVIKLKKCLKRDKTADKICVHLYDHLVECGAEKNTARLMGELIDLDKDYEAAELKRLWGCLIDILDCINDTLGEHEISFSEVNRIIRSMIGRIKYSVPPQTLDAVTAASARMARLDSPKIVFIMGANDGDFPNQISLHGLFSEADKTKLAEHGIELSTPLSELIASERLVVYKAISAASDKLFITYPLSDLGGQAKYPAPIVDRIIGMFGDKSIRKKDEEIPVDFYAVTLHSAFYHYMQERNTADASVSSIRSLLMSDPEYRRRLNYVLSRGDHSQNYKIDRNIMEKIQDFEPFRLSSTGLEEYNLCHFKYFCDKCLRLRLNEKVSLDARIAGELTHECFYGILASRTKSDFVNMSYDDVQNEVNKCAEKYKNETLAGDFGKDAKFELIFNKLTERMSDVFLYTQQSLMASDFVPHDFELDLRESHSVILPFGDDKELSFGGIVDRADVCNINGEDYLRIIDYKSSRKEITSETLACGINMQMLLYLFASTDKGGLYEGYEPAGVLYSPVRIADVHLEPHKVSSRNSSAVKSSLKTSGLVLGDMAILEAMEKDVGGEFIPVKLDKNGVPDKNSSCVSSEGMTLLRNYTYSKLISMAESLLDGNAEAEPLVIDGKIPCTYCEYVNICDNSELERKKVPDASEIAEAEEILGKKFSGKEK</sequence>
<reference evidence="11" key="1">
    <citation type="submission" date="2016-10" db="EMBL/GenBank/DDBJ databases">
        <authorList>
            <person name="de Groot N.N."/>
        </authorList>
    </citation>
    <scope>NUCLEOTIDE SEQUENCE [LARGE SCALE GENOMIC DNA]</scope>
    <source>
        <strain evidence="11">YAD2003</strain>
    </source>
</reference>
<keyword evidence="5 11" id="KW-0347">Helicase</keyword>
<dbReference type="GO" id="GO:0004527">
    <property type="term" value="F:exonuclease activity"/>
    <property type="evidence" value="ECO:0007669"/>
    <property type="project" value="UniProtKB-KW"/>
</dbReference>
<dbReference type="GO" id="GO:0006281">
    <property type="term" value="P:DNA repair"/>
    <property type="evidence" value="ECO:0007669"/>
    <property type="project" value="UniProtKB-KW"/>
</dbReference>
<dbReference type="GO" id="GO:0006310">
    <property type="term" value="P:DNA recombination"/>
    <property type="evidence" value="ECO:0007669"/>
    <property type="project" value="TreeGrafter"/>
</dbReference>
<name>A0A1H6HP76_RUMFL</name>
<dbReference type="PROSITE" id="PS51217">
    <property type="entry name" value="UVRD_HELICASE_CTER"/>
    <property type="match status" value="1"/>
</dbReference>
<evidence type="ECO:0000256" key="6">
    <source>
        <dbReference type="ARBA" id="ARBA00022839"/>
    </source>
</evidence>
<keyword evidence="9" id="KW-0234">DNA repair</keyword>
<dbReference type="GO" id="GO:0003677">
    <property type="term" value="F:DNA binding"/>
    <property type="evidence" value="ECO:0007669"/>
    <property type="project" value="UniProtKB-KW"/>
</dbReference>
<dbReference type="Pfam" id="PF12705">
    <property type="entry name" value="PDDEXK_1"/>
    <property type="match status" value="1"/>
</dbReference>
<dbReference type="RefSeq" id="WP_074713958.1">
    <property type="nucleotide sequence ID" value="NZ_FNWV01000001.1"/>
</dbReference>
<dbReference type="OrthoDB" id="9758506at2"/>
<dbReference type="InterPro" id="IPR027417">
    <property type="entry name" value="P-loop_NTPase"/>
</dbReference>
<keyword evidence="4" id="KW-0378">Hydrolase</keyword>
<proteinExistence type="predicted"/>